<gene>
    <name evidence="2" type="ORF">Q5H94_16880</name>
</gene>
<dbReference type="EMBL" id="JAUQSZ010000012">
    <property type="protein sequence ID" value="MDO7844004.1"/>
    <property type="molecule type" value="Genomic_DNA"/>
</dbReference>
<accession>A0ABT9A2E4</accession>
<reference evidence="2" key="1">
    <citation type="submission" date="2023-07" db="EMBL/GenBank/DDBJ databases">
        <authorList>
            <person name="Kim M.K."/>
        </authorList>
    </citation>
    <scope>NUCLEOTIDE SEQUENCE</scope>
    <source>
        <strain evidence="2">CA1-15</strain>
    </source>
</reference>
<proteinExistence type="predicted"/>
<dbReference type="Proteomes" id="UP001176468">
    <property type="component" value="Unassembled WGS sequence"/>
</dbReference>
<sequence length="79" mass="8411">MSRYEAVKDEKTREERLAEALRENLRRRKERARSSGNPPPPGGGGTHSVTEGAVSETIASASPTSPSGASRHLPLAGED</sequence>
<evidence type="ECO:0000313" key="2">
    <source>
        <dbReference type="EMBL" id="MDO7844004.1"/>
    </source>
</evidence>
<dbReference type="RefSeq" id="WP_304562452.1">
    <property type="nucleotide sequence ID" value="NZ_JAUQSZ010000012.1"/>
</dbReference>
<evidence type="ECO:0000256" key="1">
    <source>
        <dbReference type="SAM" id="MobiDB-lite"/>
    </source>
</evidence>
<keyword evidence="3" id="KW-1185">Reference proteome</keyword>
<comment type="caution">
    <text evidence="2">The sequence shown here is derived from an EMBL/GenBank/DDBJ whole genome shotgun (WGS) entry which is preliminary data.</text>
</comment>
<evidence type="ECO:0000313" key="3">
    <source>
        <dbReference type="Proteomes" id="UP001176468"/>
    </source>
</evidence>
<feature type="compositionally biased region" description="Low complexity" evidence="1">
    <location>
        <begin position="55"/>
        <end position="70"/>
    </location>
</feature>
<protein>
    <submittedName>
        <fullName evidence="2">Uncharacterized protein</fullName>
    </submittedName>
</protein>
<organism evidence="2 3">
    <name type="scientific">Sphingomonas immobilis</name>
    <dbReference type="NCBI Taxonomy" id="3063997"/>
    <lineage>
        <taxon>Bacteria</taxon>
        <taxon>Pseudomonadati</taxon>
        <taxon>Pseudomonadota</taxon>
        <taxon>Alphaproteobacteria</taxon>
        <taxon>Sphingomonadales</taxon>
        <taxon>Sphingomonadaceae</taxon>
        <taxon>Sphingomonas</taxon>
    </lineage>
</organism>
<name>A0ABT9A2E4_9SPHN</name>
<feature type="region of interest" description="Disordered" evidence="1">
    <location>
        <begin position="20"/>
        <end position="79"/>
    </location>
</feature>